<protein>
    <submittedName>
        <fullName evidence="2">Acyl carrier protein</fullName>
    </submittedName>
</protein>
<proteinExistence type="predicted"/>
<name>A0ABZ3D345_9PROT</name>
<dbReference type="InterPro" id="IPR009081">
    <property type="entry name" value="PP-bd_ACP"/>
</dbReference>
<dbReference type="Pfam" id="PF00550">
    <property type="entry name" value="PP-binding"/>
    <property type="match status" value="1"/>
</dbReference>
<evidence type="ECO:0000313" key="3">
    <source>
        <dbReference type="Proteomes" id="UP001449795"/>
    </source>
</evidence>
<dbReference type="RefSeq" id="WP_342627789.1">
    <property type="nucleotide sequence ID" value="NZ_CP152276.1"/>
</dbReference>
<dbReference type="EMBL" id="CP152276">
    <property type="protein sequence ID" value="XAE41971.1"/>
    <property type="molecule type" value="Genomic_DNA"/>
</dbReference>
<keyword evidence="3" id="KW-1185">Reference proteome</keyword>
<dbReference type="SUPFAM" id="SSF47336">
    <property type="entry name" value="ACP-like"/>
    <property type="match status" value="1"/>
</dbReference>
<organism evidence="2 3">
    <name type="scientific">Nguyenibacter vanlangensis</name>
    <dbReference type="NCBI Taxonomy" id="1216886"/>
    <lineage>
        <taxon>Bacteria</taxon>
        <taxon>Pseudomonadati</taxon>
        <taxon>Pseudomonadota</taxon>
        <taxon>Alphaproteobacteria</taxon>
        <taxon>Acetobacterales</taxon>
        <taxon>Acetobacteraceae</taxon>
        <taxon>Nguyenibacter</taxon>
    </lineage>
</organism>
<dbReference type="Proteomes" id="UP001449795">
    <property type="component" value="Chromosome"/>
</dbReference>
<dbReference type="Gene3D" id="1.10.1200.10">
    <property type="entry name" value="ACP-like"/>
    <property type="match status" value="1"/>
</dbReference>
<gene>
    <name evidence="2" type="ORF">AAC691_17080</name>
</gene>
<feature type="domain" description="Carrier" evidence="1">
    <location>
        <begin position="7"/>
        <end position="62"/>
    </location>
</feature>
<sequence length="123" mass="13761">MTINKNDIAKIVSEVMYLDDASAIETARSLFTEYGMSSLDFVDFAFELRNVTGKTFTPDDLWPVNAMLADRTCFAAGTWTDIGRAKLEDVFGKDSDIVKGEPTATELYSHFSIDFIEQRLTAI</sequence>
<reference evidence="2 3" key="1">
    <citation type="submission" date="2024-04" db="EMBL/GenBank/DDBJ databases">
        <title>Complete genome sequence of Nguyenibacter vanlangesis HBCM-1154, a strain capable of nitrogen fixation, IAA production, and phosphorus solubilization isolated from sugarcane soil.</title>
        <authorList>
            <person name="MY HANH P."/>
        </authorList>
    </citation>
    <scope>NUCLEOTIDE SEQUENCE [LARGE SCALE GENOMIC DNA]</scope>
    <source>
        <strain evidence="2 3">HBCM 1154</strain>
    </source>
</reference>
<accession>A0ABZ3D345</accession>
<evidence type="ECO:0000313" key="2">
    <source>
        <dbReference type="EMBL" id="XAE41971.1"/>
    </source>
</evidence>
<evidence type="ECO:0000259" key="1">
    <source>
        <dbReference type="Pfam" id="PF00550"/>
    </source>
</evidence>
<dbReference type="InterPro" id="IPR036736">
    <property type="entry name" value="ACP-like_sf"/>
</dbReference>